<gene>
    <name evidence="1" type="ORF">DVR12_15675</name>
</gene>
<proteinExistence type="predicted"/>
<evidence type="ECO:0000313" key="1">
    <source>
        <dbReference type="EMBL" id="RFS21340.1"/>
    </source>
</evidence>
<evidence type="ECO:0000313" key="2">
    <source>
        <dbReference type="Proteomes" id="UP000260644"/>
    </source>
</evidence>
<dbReference type="RefSeq" id="WP_116976751.1">
    <property type="nucleotide sequence ID" value="NZ_QPMM01000008.1"/>
</dbReference>
<dbReference type="AlphaFoldDB" id="A0A3E1Y840"/>
<comment type="caution">
    <text evidence="1">The sequence shown here is derived from an EMBL/GenBank/DDBJ whole genome shotgun (WGS) entry which is preliminary data.</text>
</comment>
<keyword evidence="2" id="KW-1185">Reference proteome</keyword>
<organism evidence="1 2">
    <name type="scientific">Chitinophaga silvatica</name>
    <dbReference type="NCBI Taxonomy" id="2282649"/>
    <lineage>
        <taxon>Bacteria</taxon>
        <taxon>Pseudomonadati</taxon>
        <taxon>Bacteroidota</taxon>
        <taxon>Chitinophagia</taxon>
        <taxon>Chitinophagales</taxon>
        <taxon>Chitinophagaceae</taxon>
        <taxon>Chitinophaga</taxon>
    </lineage>
</organism>
<reference evidence="1 2" key="1">
    <citation type="submission" date="2018-07" db="EMBL/GenBank/DDBJ databases">
        <title>Chitinophaga K2CV101002-2 sp. nov., isolated from a monsoon evergreen broad-leaved forest soil.</title>
        <authorList>
            <person name="Lv Y."/>
        </authorList>
    </citation>
    <scope>NUCLEOTIDE SEQUENCE [LARGE SCALE GENOMIC DNA]</scope>
    <source>
        <strain evidence="1 2">GDMCC 1.1288</strain>
    </source>
</reference>
<sequence>MNTIFEKSNYTPLWQAIASNDLGRVTDKLRDTSYLPVQLAKEILSQSALFEDFTLSLKANGESQFTDLVRLLISLSENGNFAPQEATLRKIVLQQLSYLSAEVRTLADHYPERPITADVWLYAVVLREWCNVLIDFFSNTNLPRPKAAVWQNKSKITCSIMSHYPHFVGPDMMATAEILEEINETELAVQYALAVLGDFEGFIDATENSATLEDIISLSSLKDAYVLLARVQQTDKYNHLLKIVEERIERGVKLDDK</sequence>
<name>A0A3E1Y840_9BACT</name>
<accession>A0A3E1Y840</accession>
<dbReference type="EMBL" id="QPMM01000008">
    <property type="protein sequence ID" value="RFS21340.1"/>
    <property type="molecule type" value="Genomic_DNA"/>
</dbReference>
<dbReference type="Proteomes" id="UP000260644">
    <property type="component" value="Unassembled WGS sequence"/>
</dbReference>
<protein>
    <submittedName>
        <fullName evidence="1">Uncharacterized protein</fullName>
    </submittedName>
</protein>
<dbReference type="OrthoDB" id="679827at2"/>